<dbReference type="PANTHER" id="PTHR22911">
    <property type="entry name" value="ACYL-MALONYL CONDENSING ENZYME-RELATED"/>
    <property type="match status" value="1"/>
</dbReference>
<evidence type="ECO:0000256" key="4">
    <source>
        <dbReference type="ARBA" id="ARBA00022475"/>
    </source>
</evidence>
<dbReference type="SUPFAM" id="SSF103481">
    <property type="entry name" value="Multidrug resistance efflux transporter EmrE"/>
    <property type="match status" value="1"/>
</dbReference>
<feature type="transmembrane region" description="Helical" evidence="8">
    <location>
        <begin position="275"/>
        <end position="292"/>
    </location>
</feature>
<comment type="caution">
    <text evidence="10">The sequence shown here is derived from an EMBL/GenBank/DDBJ whole genome shotgun (WGS) entry which is preliminary data.</text>
</comment>
<comment type="similarity">
    <text evidence="2">Belongs to the EamA transporter family.</text>
</comment>
<feature type="transmembrane region" description="Helical" evidence="8">
    <location>
        <begin position="186"/>
        <end position="204"/>
    </location>
</feature>
<gene>
    <name evidence="10" type="ORF">EV699_101125</name>
</gene>
<dbReference type="InterPro" id="IPR037185">
    <property type="entry name" value="EmrE-like"/>
</dbReference>
<name>A0A4R2LG86_9GAMM</name>
<feature type="transmembrane region" description="Helical" evidence="8">
    <location>
        <begin position="216"/>
        <end position="237"/>
    </location>
</feature>
<comment type="subcellular location">
    <subcellularLocation>
        <location evidence="1">Cell membrane</location>
        <topology evidence="1">Multi-pass membrane protein</topology>
    </subcellularLocation>
</comment>
<dbReference type="RefSeq" id="WP_243662511.1">
    <property type="nucleotide sequence ID" value="NZ_SLWY01000001.1"/>
</dbReference>
<evidence type="ECO:0000256" key="1">
    <source>
        <dbReference type="ARBA" id="ARBA00004651"/>
    </source>
</evidence>
<evidence type="ECO:0000256" key="6">
    <source>
        <dbReference type="ARBA" id="ARBA00022989"/>
    </source>
</evidence>
<feature type="domain" description="EamA" evidence="9">
    <location>
        <begin position="16"/>
        <end position="148"/>
    </location>
</feature>
<dbReference type="AlphaFoldDB" id="A0A4R2LG86"/>
<feature type="transmembrane region" description="Helical" evidence="8">
    <location>
        <begin position="158"/>
        <end position="174"/>
    </location>
</feature>
<sequence>MPLPSRTDPATGLAAGVTYAVLAFLAWGLMPAYWKLIAQVPSLQLVAHRVVWSVLVTVALVLWFGRGAELLATLRSPRRMGLLVLTALLVSGNWLIFIWAVLNGHVLEASLGYFINPLLNVLLGVLLLKEGLRPWQALAVAVAALGVANLGWQLHALPWIALSLALTFGSYGLLRKLAPIEPLVGLTAETLVLLPLAGAFLLYADGRGEGVFLHGGTAQDLLIVGAGLITALPLLWFANAAKRLRLSTLGLLQYLAPSCQMALAVLAYGEPFTPAHAVTFGCIWCALGLYSFDAQRARSG</sequence>
<evidence type="ECO:0000256" key="5">
    <source>
        <dbReference type="ARBA" id="ARBA00022692"/>
    </source>
</evidence>
<dbReference type="InterPro" id="IPR000620">
    <property type="entry name" value="EamA_dom"/>
</dbReference>
<dbReference type="Pfam" id="PF00892">
    <property type="entry name" value="EamA"/>
    <property type="match status" value="1"/>
</dbReference>
<feature type="transmembrane region" description="Helical" evidence="8">
    <location>
        <begin position="135"/>
        <end position="152"/>
    </location>
</feature>
<organism evidence="10 11">
    <name type="scientific">Plasticicumulans lactativorans</name>
    <dbReference type="NCBI Taxonomy" id="1133106"/>
    <lineage>
        <taxon>Bacteria</taxon>
        <taxon>Pseudomonadati</taxon>
        <taxon>Pseudomonadota</taxon>
        <taxon>Gammaproteobacteria</taxon>
        <taxon>Candidatus Competibacteraceae</taxon>
        <taxon>Plasticicumulans</taxon>
    </lineage>
</organism>
<keyword evidence="3" id="KW-0813">Transport</keyword>
<feature type="transmembrane region" description="Helical" evidence="8">
    <location>
        <begin position="12"/>
        <end position="30"/>
    </location>
</feature>
<keyword evidence="6 8" id="KW-1133">Transmembrane helix</keyword>
<proteinExistence type="inferred from homology"/>
<dbReference type="EMBL" id="SLWY01000001">
    <property type="protein sequence ID" value="TCO83741.1"/>
    <property type="molecule type" value="Genomic_DNA"/>
</dbReference>
<feature type="transmembrane region" description="Helical" evidence="8">
    <location>
        <begin position="249"/>
        <end position="269"/>
    </location>
</feature>
<evidence type="ECO:0000259" key="9">
    <source>
        <dbReference type="Pfam" id="PF00892"/>
    </source>
</evidence>
<feature type="transmembrane region" description="Helical" evidence="8">
    <location>
        <begin position="111"/>
        <end position="128"/>
    </location>
</feature>
<evidence type="ECO:0000256" key="2">
    <source>
        <dbReference type="ARBA" id="ARBA00007362"/>
    </source>
</evidence>
<accession>A0A4R2LG86</accession>
<evidence type="ECO:0000313" key="10">
    <source>
        <dbReference type="EMBL" id="TCO83741.1"/>
    </source>
</evidence>
<feature type="transmembrane region" description="Helical" evidence="8">
    <location>
        <begin position="50"/>
        <end position="68"/>
    </location>
</feature>
<keyword evidence="5 8" id="KW-0812">Transmembrane</keyword>
<feature type="transmembrane region" description="Helical" evidence="8">
    <location>
        <begin position="80"/>
        <end position="99"/>
    </location>
</feature>
<evidence type="ECO:0000256" key="7">
    <source>
        <dbReference type="ARBA" id="ARBA00023136"/>
    </source>
</evidence>
<protein>
    <submittedName>
        <fullName evidence="10">Chloramphenicol-sensitive protein RarD</fullName>
    </submittedName>
</protein>
<evidence type="ECO:0000313" key="11">
    <source>
        <dbReference type="Proteomes" id="UP000295765"/>
    </source>
</evidence>
<dbReference type="PANTHER" id="PTHR22911:SF137">
    <property type="entry name" value="SOLUTE CARRIER FAMILY 35 MEMBER G2-RELATED"/>
    <property type="match status" value="1"/>
</dbReference>
<evidence type="ECO:0000256" key="8">
    <source>
        <dbReference type="SAM" id="Phobius"/>
    </source>
</evidence>
<evidence type="ECO:0000256" key="3">
    <source>
        <dbReference type="ARBA" id="ARBA00022448"/>
    </source>
</evidence>
<reference evidence="10 11" key="1">
    <citation type="submission" date="2019-03" db="EMBL/GenBank/DDBJ databases">
        <title>Genomic Encyclopedia of Type Strains, Phase IV (KMG-IV): sequencing the most valuable type-strain genomes for metagenomic binning, comparative biology and taxonomic classification.</title>
        <authorList>
            <person name="Goeker M."/>
        </authorList>
    </citation>
    <scope>NUCLEOTIDE SEQUENCE [LARGE SCALE GENOMIC DNA]</scope>
    <source>
        <strain evidence="10 11">DSM 25287</strain>
    </source>
</reference>
<keyword evidence="11" id="KW-1185">Reference proteome</keyword>
<dbReference type="NCBIfam" id="TIGR00688">
    <property type="entry name" value="rarD"/>
    <property type="match status" value="1"/>
</dbReference>
<dbReference type="Proteomes" id="UP000295765">
    <property type="component" value="Unassembled WGS sequence"/>
</dbReference>
<dbReference type="GO" id="GO:0005886">
    <property type="term" value="C:plasma membrane"/>
    <property type="evidence" value="ECO:0007669"/>
    <property type="project" value="UniProtKB-SubCell"/>
</dbReference>
<dbReference type="InterPro" id="IPR004626">
    <property type="entry name" value="RarD"/>
</dbReference>
<keyword evidence="4" id="KW-1003">Cell membrane</keyword>
<keyword evidence="7 8" id="KW-0472">Membrane</keyword>